<accession>E9HY28</accession>
<organism evidence="3 4">
    <name type="scientific">Daphnia pulex</name>
    <name type="common">Water flea</name>
    <dbReference type="NCBI Taxonomy" id="6669"/>
    <lineage>
        <taxon>Eukaryota</taxon>
        <taxon>Metazoa</taxon>
        <taxon>Ecdysozoa</taxon>
        <taxon>Arthropoda</taxon>
        <taxon>Crustacea</taxon>
        <taxon>Branchiopoda</taxon>
        <taxon>Diplostraca</taxon>
        <taxon>Cladocera</taxon>
        <taxon>Anomopoda</taxon>
        <taxon>Daphniidae</taxon>
        <taxon>Daphnia</taxon>
    </lineage>
</organism>
<dbReference type="Proteomes" id="UP000000305">
    <property type="component" value="Unassembled WGS sequence"/>
</dbReference>
<keyword evidence="4" id="KW-1185">Reference proteome</keyword>
<evidence type="ECO:0000256" key="1">
    <source>
        <dbReference type="PROSITE-ProRule" id="PRU00047"/>
    </source>
</evidence>
<protein>
    <recommendedName>
        <fullName evidence="2">CCHC-type domain-containing protein</fullName>
    </recommendedName>
</protein>
<gene>
    <name evidence="3" type="ORF">DAPPUDRAFT_268614</name>
</gene>
<dbReference type="InParanoid" id="E9HY28"/>
<keyword evidence="1" id="KW-0862">Zinc</keyword>
<feature type="domain" description="CCHC-type" evidence="2">
    <location>
        <begin position="39"/>
        <end position="54"/>
    </location>
</feature>
<dbReference type="InterPro" id="IPR036875">
    <property type="entry name" value="Znf_CCHC_sf"/>
</dbReference>
<proteinExistence type="predicted"/>
<dbReference type="HOGENOM" id="CLU_1857305_0_0_1"/>
<dbReference type="OrthoDB" id="3863715at2759"/>
<evidence type="ECO:0000313" key="4">
    <source>
        <dbReference type="Proteomes" id="UP000000305"/>
    </source>
</evidence>
<evidence type="ECO:0000259" key="2">
    <source>
        <dbReference type="PROSITE" id="PS50158"/>
    </source>
</evidence>
<dbReference type="SMART" id="SM00343">
    <property type="entry name" value="ZnF_C2HC"/>
    <property type="match status" value="2"/>
</dbReference>
<dbReference type="InterPro" id="IPR001878">
    <property type="entry name" value="Znf_CCHC"/>
</dbReference>
<dbReference type="Gene3D" id="4.10.60.10">
    <property type="entry name" value="Zinc finger, CCHC-type"/>
    <property type="match status" value="1"/>
</dbReference>
<dbReference type="KEGG" id="dpx:DAPPUDRAFT_268614"/>
<sequence length="138" mass="15832">MTVKESSFPLNEHRTQTNPANKTIEQGQFDEKSNVGITCYNCGQSDHHKNYCPELKKWDRTRNLGCNFCGVKGHKFCHCPTKNASQKIANIWNTCILNAYNKTHKSRGGVVMTLSWHEANLYVPKWINERDGVYLAEL</sequence>
<name>E9HY28_DAPPU</name>
<keyword evidence="1" id="KW-0479">Metal-binding</keyword>
<dbReference type="GO" id="GO:0008270">
    <property type="term" value="F:zinc ion binding"/>
    <property type="evidence" value="ECO:0007669"/>
    <property type="project" value="UniProtKB-KW"/>
</dbReference>
<reference evidence="3 4" key="1">
    <citation type="journal article" date="2011" name="Science">
        <title>The ecoresponsive genome of Daphnia pulex.</title>
        <authorList>
            <person name="Colbourne J.K."/>
            <person name="Pfrender M.E."/>
            <person name="Gilbert D."/>
            <person name="Thomas W.K."/>
            <person name="Tucker A."/>
            <person name="Oakley T.H."/>
            <person name="Tokishita S."/>
            <person name="Aerts A."/>
            <person name="Arnold G.J."/>
            <person name="Basu M.K."/>
            <person name="Bauer D.J."/>
            <person name="Caceres C.E."/>
            <person name="Carmel L."/>
            <person name="Casola C."/>
            <person name="Choi J.H."/>
            <person name="Detter J.C."/>
            <person name="Dong Q."/>
            <person name="Dusheyko S."/>
            <person name="Eads B.D."/>
            <person name="Frohlich T."/>
            <person name="Geiler-Samerotte K.A."/>
            <person name="Gerlach D."/>
            <person name="Hatcher P."/>
            <person name="Jogdeo S."/>
            <person name="Krijgsveld J."/>
            <person name="Kriventseva E.V."/>
            <person name="Kultz D."/>
            <person name="Laforsch C."/>
            <person name="Lindquist E."/>
            <person name="Lopez J."/>
            <person name="Manak J.R."/>
            <person name="Muller J."/>
            <person name="Pangilinan J."/>
            <person name="Patwardhan R.P."/>
            <person name="Pitluck S."/>
            <person name="Pritham E.J."/>
            <person name="Rechtsteiner A."/>
            <person name="Rho M."/>
            <person name="Rogozin I.B."/>
            <person name="Sakarya O."/>
            <person name="Salamov A."/>
            <person name="Schaack S."/>
            <person name="Shapiro H."/>
            <person name="Shiga Y."/>
            <person name="Skalitzky C."/>
            <person name="Smith Z."/>
            <person name="Souvorov A."/>
            <person name="Sung W."/>
            <person name="Tang Z."/>
            <person name="Tsuchiya D."/>
            <person name="Tu H."/>
            <person name="Vos H."/>
            <person name="Wang M."/>
            <person name="Wolf Y.I."/>
            <person name="Yamagata H."/>
            <person name="Yamada T."/>
            <person name="Ye Y."/>
            <person name="Shaw J.R."/>
            <person name="Andrews J."/>
            <person name="Crease T.J."/>
            <person name="Tang H."/>
            <person name="Lucas S.M."/>
            <person name="Robertson H.M."/>
            <person name="Bork P."/>
            <person name="Koonin E.V."/>
            <person name="Zdobnov E.M."/>
            <person name="Grigoriev I.V."/>
            <person name="Lynch M."/>
            <person name="Boore J.L."/>
        </authorList>
    </citation>
    <scope>NUCLEOTIDE SEQUENCE [LARGE SCALE GENOMIC DNA]</scope>
</reference>
<dbReference type="EMBL" id="GL733102">
    <property type="protein sequence ID" value="EFX63352.1"/>
    <property type="molecule type" value="Genomic_DNA"/>
</dbReference>
<dbReference type="SUPFAM" id="SSF57756">
    <property type="entry name" value="Retrovirus zinc finger-like domains"/>
    <property type="match status" value="1"/>
</dbReference>
<dbReference type="GO" id="GO:0003676">
    <property type="term" value="F:nucleic acid binding"/>
    <property type="evidence" value="ECO:0007669"/>
    <property type="project" value="InterPro"/>
</dbReference>
<evidence type="ECO:0000313" key="3">
    <source>
        <dbReference type="EMBL" id="EFX63352.1"/>
    </source>
</evidence>
<dbReference type="PROSITE" id="PS50158">
    <property type="entry name" value="ZF_CCHC"/>
    <property type="match status" value="1"/>
</dbReference>
<keyword evidence="1" id="KW-0863">Zinc-finger</keyword>
<dbReference type="AlphaFoldDB" id="E9HY28"/>